<dbReference type="Gene3D" id="3.20.20.80">
    <property type="entry name" value="Glycosidases"/>
    <property type="match status" value="1"/>
</dbReference>
<organism evidence="1 2">
    <name type="scientific">Floridaenema flaviceps BLCC-F50</name>
    <dbReference type="NCBI Taxonomy" id="3153642"/>
    <lineage>
        <taxon>Bacteria</taxon>
        <taxon>Bacillati</taxon>
        <taxon>Cyanobacteriota</taxon>
        <taxon>Cyanophyceae</taxon>
        <taxon>Oscillatoriophycideae</taxon>
        <taxon>Aerosakkonematales</taxon>
        <taxon>Aerosakkonemataceae</taxon>
        <taxon>Floridanema</taxon>
        <taxon>Floridanema flaviceps</taxon>
    </lineage>
</organism>
<reference evidence="1 2" key="1">
    <citation type="submission" date="2024-09" db="EMBL/GenBank/DDBJ databases">
        <title>Floridaenema gen nov. (Aerosakkonemataceae, Aerosakkonematales ord. nov., Cyanobacteria) from benthic tropical and subtropical fresh waters, with the description of four new species.</title>
        <authorList>
            <person name="Moretto J.A."/>
            <person name="Berthold D.E."/>
            <person name="Lefler F.W."/>
            <person name="Huang I.-S."/>
            <person name="Laughinghouse H. IV."/>
        </authorList>
    </citation>
    <scope>NUCLEOTIDE SEQUENCE [LARGE SCALE GENOMIC DNA]</scope>
    <source>
        <strain evidence="1 2">BLCC-F50</strain>
    </source>
</reference>
<keyword evidence="2" id="KW-1185">Reference proteome</keyword>
<dbReference type="PANTHER" id="PTHR41244">
    <property type="entry name" value="RHAMNAN SYNTHESIS F"/>
    <property type="match status" value="1"/>
</dbReference>
<dbReference type="CDD" id="cd11579">
    <property type="entry name" value="Glyco_tran_WbsX"/>
    <property type="match status" value="1"/>
</dbReference>
<evidence type="ECO:0000313" key="2">
    <source>
        <dbReference type="Proteomes" id="UP001576784"/>
    </source>
</evidence>
<gene>
    <name evidence="1" type="ORF">ACE1CI_24435</name>
</gene>
<dbReference type="EMBL" id="JBHFNR010000182">
    <property type="protein sequence ID" value="MFB2896071.1"/>
    <property type="molecule type" value="Genomic_DNA"/>
</dbReference>
<sequence length="365" mass="43353">MLINQNKVKLIAFYLPQYHPIPENDAWWGKGFTEWTNVTRAKPLFAEHYQPHIPADLGFYDLRLPETREAQAELARAYGIYGFCYHHYWFNGKRILERPFNEVLASGKPDFPFCLNWANENWTRVWDGKNKHILMEQKYSIEDDREHIRSLIKAFQDPRYIRIDGKPLFLVYRSSKIPNPLQTTSIWREEAKKMGIEDLFLCRIENFDSENIPLSSQGFDAAIEYQPQWVYMSKMTKLDRLAKKIKIWDKAYRENFIFDYPATVKKMLQKPLPSHKYFRGVTPMWDNSARRQTNAAIFKNSTPDMYEYWLKTVIEQSSARNPKENFVFINAWNEWAEGCHLEPCQKWGKAYLEATLRAFKSATNL</sequence>
<dbReference type="Proteomes" id="UP001576784">
    <property type="component" value="Unassembled WGS sequence"/>
</dbReference>
<dbReference type="InterPro" id="IPR032719">
    <property type="entry name" value="WbsX"/>
</dbReference>
<name>A0ABV4XWM1_9CYAN</name>
<proteinExistence type="predicted"/>
<dbReference type="RefSeq" id="WP_413265700.1">
    <property type="nucleotide sequence ID" value="NZ_JBHFNR010000182.1"/>
</dbReference>
<dbReference type="PANTHER" id="PTHR41244:SF1">
    <property type="entry name" value="GLYCOSYLTRANSFERASE"/>
    <property type="match status" value="1"/>
</dbReference>
<protein>
    <submittedName>
        <fullName evidence="1">Glycoside hydrolase family 99-like domain-containing protein</fullName>
    </submittedName>
</protein>
<accession>A0ABV4XWM1</accession>
<dbReference type="Pfam" id="PF14307">
    <property type="entry name" value="Glyco_tran_WbsX"/>
    <property type="match status" value="1"/>
</dbReference>
<comment type="caution">
    <text evidence="1">The sequence shown here is derived from an EMBL/GenBank/DDBJ whole genome shotgun (WGS) entry which is preliminary data.</text>
</comment>
<evidence type="ECO:0000313" key="1">
    <source>
        <dbReference type="EMBL" id="MFB2896071.1"/>
    </source>
</evidence>